<dbReference type="Gene3D" id="2.40.50.100">
    <property type="match status" value="1"/>
</dbReference>
<accession>A0A1E5Q5V3</accession>
<dbReference type="InterPro" id="IPR006144">
    <property type="entry name" value="Secretion_HlyD_CS"/>
</dbReference>
<evidence type="ECO:0000256" key="4">
    <source>
        <dbReference type="ARBA" id="ARBA00022475"/>
    </source>
</evidence>
<protein>
    <recommendedName>
        <fullName evidence="9">Membrane fusion protein (MFP) family protein</fullName>
    </recommendedName>
</protein>
<dbReference type="GO" id="GO:0019898">
    <property type="term" value="C:extrinsic component of membrane"/>
    <property type="evidence" value="ECO:0007669"/>
    <property type="project" value="InterPro"/>
</dbReference>
<dbReference type="GO" id="GO:0005886">
    <property type="term" value="C:plasma membrane"/>
    <property type="evidence" value="ECO:0007669"/>
    <property type="project" value="UniProtKB-SubCell"/>
</dbReference>
<name>A0A1E5Q5V3_9PROT</name>
<keyword evidence="3 9" id="KW-0813">Transport</keyword>
<feature type="domain" description="AprE-like long alpha-helical hairpin" evidence="11">
    <location>
        <begin position="99"/>
        <end position="281"/>
    </location>
</feature>
<dbReference type="InterPro" id="IPR030190">
    <property type="entry name" value="MacA_alpha-hairpin_sf"/>
</dbReference>
<feature type="domain" description="AprE-like beta-barrel" evidence="12">
    <location>
        <begin position="324"/>
        <end position="413"/>
    </location>
</feature>
<dbReference type="SUPFAM" id="SSF56954">
    <property type="entry name" value="Outer membrane efflux proteins (OEP)"/>
    <property type="match status" value="1"/>
</dbReference>
<evidence type="ECO:0000256" key="1">
    <source>
        <dbReference type="ARBA" id="ARBA00004377"/>
    </source>
</evidence>
<evidence type="ECO:0000259" key="12">
    <source>
        <dbReference type="Pfam" id="PF26002"/>
    </source>
</evidence>
<gene>
    <name evidence="13" type="ORF">BEN30_13325</name>
</gene>
<comment type="similarity">
    <text evidence="2 9">Belongs to the membrane fusion protein (MFP) (TC 8.A.1) family.</text>
</comment>
<dbReference type="Pfam" id="PF25994">
    <property type="entry name" value="HH_AprE"/>
    <property type="match status" value="1"/>
</dbReference>
<proteinExistence type="inferred from homology"/>
<evidence type="ECO:0000256" key="8">
    <source>
        <dbReference type="ARBA" id="ARBA00023136"/>
    </source>
</evidence>
<dbReference type="Gene3D" id="6.10.140.1990">
    <property type="match status" value="1"/>
</dbReference>
<dbReference type="PRINTS" id="PR01490">
    <property type="entry name" value="RTXTOXIND"/>
</dbReference>
<keyword evidence="5 9" id="KW-0997">Cell inner membrane</keyword>
<sequence length="436" mass="48517">MESTVKTNPLEKMLMQHPVPTWRNAAWPVMALIIFSIIWASFSKLDEVAVAPGEVIPLGKSKVIQHLEGGIVQKLFIREGEVVTAGQTLMQLDLGSGGTNLQELQVRLDSELLTRARLDAEATGKDTPEFPPEVVARVPDQVAAQRQAFDARKRQLAAGLAVLNELVKQRKLEVQELEARLRAATNNLESARERYKISTDLLKDGLTSRVDHLQLRAEVETLQGEMQSIQAGIPRARAAVSEAERRNLEDETRFRREAQDELNKTEQSIGRIAELLKRAEEQGVRAEIKSPIDGVVINLMFTGEGNVVKAGEPIMEIVPTGENLVVESRLNPTDRGYVAEGQHALVKVSTYDFARYGGLDGKVILVAADTSLDEKGMPYFRVVVQPDKSYLGDKKGQWPIMPGMETTVDIRTGQKTVMDFLVKPVLKLKHEAFRER</sequence>
<keyword evidence="10" id="KW-0175">Coiled coil</keyword>
<dbReference type="OrthoDB" id="9810980at2"/>
<dbReference type="GO" id="GO:1990961">
    <property type="term" value="P:xenobiotic detoxification by transmembrane export across the plasma membrane"/>
    <property type="evidence" value="ECO:0007669"/>
    <property type="project" value="InterPro"/>
</dbReference>
<dbReference type="InterPro" id="IPR050739">
    <property type="entry name" value="MFP"/>
</dbReference>
<dbReference type="GO" id="GO:1990195">
    <property type="term" value="C:macrolide transmembrane transporter complex"/>
    <property type="evidence" value="ECO:0007669"/>
    <property type="project" value="InterPro"/>
</dbReference>
<dbReference type="AlphaFoldDB" id="A0A1E5Q5V3"/>
<dbReference type="GO" id="GO:0009306">
    <property type="term" value="P:protein secretion"/>
    <property type="evidence" value="ECO:0007669"/>
    <property type="project" value="InterPro"/>
</dbReference>
<keyword evidence="4 9" id="KW-1003">Cell membrane</keyword>
<feature type="coiled-coil region" evidence="10">
    <location>
        <begin position="248"/>
        <end position="282"/>
    </location>
</feature>
<dbReference type="PROSITE" id="PS00543">
    <property type="entry name" value="HLYD_FAMILY"/>
    <property type="match status" value="1"/>
</dbReference>
<dbReference type="InterPro" id="IPR058982">
    <property type="entry name" value="Beta-barrel_AprE"/>
</dbReference>
<keyword evidence="14" id="KW-1185">Reference proteome</keyword>
<evidence type="ECO:0000256" key="6">
    <source>
        <dbReference type="ARBA" id="ARBA00022692"/>
    </source>
</evidence>
<dbReference type="PANTHER" id="PTHR30386:SF26">
    <property type="entry name" value="TRANSPORT PROTEIN COMB"/>
    <property type="match status" value="1"/>
</dbReference>
<evidence type="ECO:0000256" key="2">
    <source>
        <dbReference type="ARBA" id="ARBA00009477"/>
    </source>
</evidence>
<evidence type="ECO:0000256" key="9">
    <source>
        <dbReference type="RuleBase" id="RU365093"/>
    </source>
</evidence>
<dbReference type="InterPro" id="IPR010129">
    <property type="entry name" value="T1SS_HlyD"/>
</dbReference>
<reference evidence="14" key="1">
    <citation type="submission" date="2016-07" db="EMBL/GenBank/DDBJ databases">
        <authorList>
            <person name="Florea S."/>
            <person name="Webb J.S."/>
            <person name="Jaromczyk J."/>
            <person name="Schardl C.L."/>
        </authorList>
    </citation>
    <scope>NUCLEOTIDE SEQUENCE [LARGE SCALE GENOMIC DNA]</scope>
    <source>
        <strain evidence="14">MV-1</strain>
    </source>
</reference>
<dbReference type="EMBL" id="MCGG01000042">
    <property type="protein sequence ID" value="OEJ65973.1"/>
    <property type="molecule type" value="Genomic_DNA"/>
</dbReference>
<comment type="caution">
    <text evidence="13">The sequence shown here is derived from an EMBL/GenBank/DDBJ whole genome shotgun (WGS) entry which is preliminary data.</text>
</comment>
<comment type="subcellular location">
    <subcellularLocation>
        <location evidence="1 9">Cell inner membrane</location>
        <topology evidence="1 9">Single-pass membrane protein</topology>
    </subcellularLocation>
</comment>
<dbReference type="Proteomes" id="UP000095347">
    <property type="component" value="Unassembled WGS sequence"/>
</dbReference>
<keyword evidence="6 9" id="KW-0812">Transmembrane</keyword>
<dbReference type="InterPro" id="IPR058781">
    <property type="entry name" value="HH_AprE-like"/>
</dbReference>
<feature type="coiled-coil region" evidence="10">
    <location>
        <begin position="160"/>
        <end position="201"/>
    </location>
</feature>
<dbReference type="STRING" id="28181.BEN30_13325"/>
<keyword evidence="7 9" id="KW-1133">Transmembrane helix</keyword>
<dbReference type="RefSeq" id="WP_069958554.1">
    <property type="nucleotide sequence ID" value="NZ_MCGG01000042.1"/>
</dbReference>
<evidence type="ECO:0000259" key="11">
    <source>
        <dbReference type="Pfam" id="PF25994"/>
    </source>
</evidence>
<evidence type="ECO:0000313" key="14">
    <source>
        <dbReference type="Proteomes" id="UP000095347"/>
    </source>
</evidence>
<feature type="transmembrane region" description="Helical" evidence="9">
    <location>
        <begin position="21"/>
        <end position="42"/>
    </location>
</feature>
<evidence type="ECO:0000313" key="13">
    <source>
        <dbReference type="EMBL" id="OEJ65973.1"/>
    </source>
</evidence>
<keyword evidence="8 9" id="KW-0472">Membrane</keyword>
<evidence type="ECO:0000256" key="5">
    <source>
        <dbReference type="ARBA" id="ARBA00022519"/>
    </source>
</evidence>
<organism evidence="13 14">
    <name type="scientific">Magnetovibrio blakemorei</name>
    <dbReference type="NCBI Taxonomy" id="28181"/>
    <lineage>
        <taxon>Bacteria</taxon>
        <taxon>Pseudomonadati</taxon>
        <taxon>Pseudomonadota</taxon>
        <taxon>Alphaproteobacteria</taxon>
        <taxon>Rhodospirillales</taxon>
        <taxon>Magnetovibrionaceae</taxon>
        <taxon>Magnetovibrio</taxon>
    </lineage>
</organism>
<evidence type="ECO:0000256" key="3">
    <source>
        <dbReference type="ARBA" id="ARBA00022448"/>
    </source>
</evidence>
<evidence type="ECO:0000256" key="10">
    <source>
        <dbReference type="SAM" id="Coils"/>
    </source>
</evidence>
<dbReference type="NCBIfam" id="TIGR01843">
    <property type="entry name" value="type_I_hlyD"/>
    <property type="match status" value="1"/>
</dbReference>
<dbReference type="PANTHER" id="PTHR30386">
    <property type="entry name" value="MEMBRANE FUSION SUBUNIT OF EMRAB-TOLC MULTIDRUG EFFLUX PUMP"/>
    <property type="match status" value="1"/>
</dbReference>
<evidence type="ECO:0000256" key="7">
    <source>
        <dbReference type="ARBA" id="ARBA00022989"/>
    </source>
</evidence>
<dbReference type="Pfam" id="PF26002">
    <property type="entry name" value="Beta-barrel_AprE"/>
    <property type="match status" value="1"/>
</dbReference>